<dbReference type="Proteomes" id="UP000000390">
    <property type="component" value="Plasmid 2"/>
</dbReference>
<dbReference type="GO" id="GO:0008168">
    <property type="term" value="F:methyltransferase activity"/>
    <property type="evidence" value="ECO:0007669"/>
    <property type="project" value="UniProtKB-KW"/>
</dbReference>
<dbReference type="InterPro" id="IPR036704">
    <property type="entry name" value="RraA/RraA-like_sf"/>
</dbReference>
<dbReference type="Pfam" id="PF03737">
    <property type="entry name" value="RraA-like"/>
    <property type="match status" value="1"/>
</dbReference>
<dbReference type="InterPro" id="IPR005493">
    <property type="entry name" value="RraA/RraA-like"/>
</dbReference>
<accession>D8JCW9</accession>
<name>D8JCW9_HALJB</name>
<sequence>MALSITDVYSMFDTSVVSDALDKYDIDGVITGLPPAESGQTAVGRAHTMRFEWADNPGKQTNFPYTMLNELLNDRVLVIDGVSPDISCWGGNASRLAENAGVSGVVINGGYRDIPEICEGAFPVFARQPTPKSGQYRLTVESIGEPLEIDGVVVNPEDLIIADATGVVVVPAENAVDVAETAEITLREELLVERKIENGATVTDLQSNDHEF</sequence>
<dbReference type="OrthoDB" id="265642at2157"/>
<evidence type="ECO:0000313" key="2">
    <source>
        <dbReference type="EMBL" id="ELY38700.1"/>
    </source>
</evidence>
<dbReference type="AlphaFoldDB" id="D8JCW9"/>
<dbReference type="SUPFAM" id="SSF89562">
    <property type="entry name" value="RraA-like"/>
    <property type="match status" value="1"/>
</dbReference>
<dbReference type="EMBL" id="CP002064">
    <property type="protein sequence ID" value="ADJ16864.1"/>
    <property type="molecule type" value="Genomic_DNA"/>
</dbReference>
<evidence type="ECO:0000313" key="1">
    <source>
        <dbReference type="EMBL" id="ADJ16864.1"/>
    </source>
</evidence>
<reference evidence="1 3" key="1">
    <citation type="journal article" date="2010" name="J. Bacteriol.">
        <title>Complete genome sequence of Halalkalicoccus jeotgali B3(T), an extremely halophilic archaeon.</title>
        <authorList>
            <person name="Roh S.W."/>
            <person name="Nam Y.D."/>
            <person name="Nam S.H."/>
            <person name="Choi S.H."/>
            <person name="Park H.S."/>
            <person name="Bae J.W."/>
        </authorList>
    </citation>
    <scope>NUCLEOTIDE SEQUENCE [LARGE SCALE GENOMIC DNA]</scope>
    <source>
        <strain evidence="1">B3</strain>
        <strain evidence="3">DSM 18796 / CECT 7217 / JCM 14584 / KCTC 4019 / B3</strain>
        <plasmid evidence="3">2</plasmid>
    </source>
</reference>
<keyword evidence="2" id="KW-0808">Transferase</keyword>
<keyword evidence="4" id="KW-1185">Reference proteome</keyword>
<evidence type="ECO:0000313" key="4">
    <source>
        <dbReference type="Proteomes" id="UP000011645"/>
    </source>
</evidence>
<dbReference type="Proteomes" id="UP000011645">
    <property type="component" value="Unassembled WGS sequence"/>
</dbReference>
<dbReference type="CDD" id="cd16841">
    <property type="entry name" value="RraA_family"/>
    <property type="match status" value="1"/>
</dbReference>
<keyword evidence="1" id="KW-0489">Methyltransferase</keyword>
<dbReference type="HOGENOM" id="CLU_072626_3_0_2"/>
<dbReference type="EMBL" id="AOHV01000020">
    <property type="protein sequence ID" value="ELY38700.1"/>
    <property type="molecule type" value="Genomic_DNA"/>
</dbReference>
<proteinExistence type="predicted"/>
<dbReference type="PANTHER" id="PTHR33254">
    <property type="entry name" value="4-HYDROXY-4-METHYL-2-OXOGLUTARATE ALDOLASE 3-RELATED"/>
    <property type="match status" value="1"/>
</dbReference>
<gene>
    <name evidence="1" type="ordered locus">HacjB3_17608</name>
    <name evidence="2" type="ORF">C497_07159</name>
</gene>
<reference evidence="2 4" key="2">
    <citation type="journal article" date="2014" name="PLoS Genet.">
        <title>Phylogenetically driven sequencing of extremely halophilic archaea reveals strategies for static and dynamic osmo-response.</title>
        <authorList>
            <person name="Becker E.A."/>
            <person name="Seitzer P.M."/>
            <person name="Tritt A."/>
            <person name="Larsen D."/>
            <person name="Krusor M."/>
            <person name="Yao A.I."/>
            <person name="Wu D."/>
            <person name="Madern D."/>
            <person name="Eisen J.A."/>
            <person name="Darling A.E."/>
            <person name="Facciotti M.T."/>
        </authorList>
    </citation>
    <scope>NUCLEOTIDE SEQUENCE [LARGE SCALE GENOMIC DNA]</scope>
    <source>
        <strain evidence="2">B3</strain>
        <strain evidence="4">DSM 18796 / CECT 7217 / JCM 14584 / KCTC 4019 / B3</strain>
    </source>
</reference>
<dbReference type="Gene3D" id="3.50.30.40">
    <property type="entry name" value="Ribonuclease E inhibitor RraA/RraA-like"/>
    <property type="match status" value="1"/>
</dbReference>
<evidence type="ECO:0000313" key="3">
    <source>
        <dbReference type="Proteomes" id="UP000000390"/>
    </source>
</evidence>
<dbReference type="GO" id="GO:0032259">
    <property type="term" value="P:methylation"/>
    <property type="evidence" value="ECO:0007669"/>
    <property type="project" value="UniProtKB-KW"/>
</dbReference>
<geneLocation type="plasmid" evidence="1 3">
    <name>2</name>
</geneLocation>
<keyword evidence="1" id="KW-0614">Plasmid</keyword>
<dbReference type="KEGG" id="hje:HacjB3_17608"/>
<dbReference type="eggNOG" id="arCOG00117">
    <property type="taxonomic scope" value="Archaea"/>
</dbReference>
<organism evidence="1 3">
    <name type="scientific">Halalkalicoccus jeotgali (strain DSM 18796 / CECT 7217 / JCM 14584 / KCTC 4019 / B3)</name>
    <dbReference type="NCBI Taxonomy" id="795797"/>
    <lineage>
        <taxon>Archaea</taxon>
        <taxon>Methanobacteriati</taxon>
        <taxon>Methanobacteriota</taxon>
        <taxon>Stenosarchaea group</taxon>
        <taxon>Halobacteria</taxon>
        <taxon>Halobacteriales</taxon>
        <taxon>Halococcaceae</taxon>
        <taxon>Halalkalicoccus</taxon>
    </lineage>
</organism>
<dbReference type="PATRIC" id="fig|795797.18.peg.3437"/>
<dbReference type="PANTHER" id="PTHR33254:SF4">
    <property type="entry name" value="4-HYDROXY-4-METHYL-2-OXOGLUTARATE ALDOLASE 3-RELATED"/>
    <property type="match status" value="1"/>
</dbReference>
<protein>
    <submittedName>
        <fullName evidence="1">Dimethylmenaquinone methyltransferase</fullName>
    </submittedName>
</protein>